<organism evidence="1 2">
    <name type="scientific">Laribacter hongkongensis (strain HLHK9)</name>
    <dbReference type="NCBI Taxonomy" id="557598"/>
    <lineage>
        <taxon>Bacteria</taxon>
        <taxon>Pseudomonadati</taxon>
        <taxon>Pseudomonadota</taxon>
        <taxon>Betaproteobacteria</taxon>
        <taxon>Neisseriales</taxon>
        <taxon>Aquaspirillaceae</taxon>
        <taxon>Laribacter</taxon>
    </lineage>
</organism>
<keyword evidence="2" id="KW-1185">Reference proteome</keyword>
<name>C1D6M2_LARHH</name>
<dbReference type="Proteomes" id="UP000002010">
    <property type="component" value="Chromosome"/>
</dbReference>
<evidence type="ECO:0000313" key="2">
    <source>
        <dbReference type="Proteomes" id="UP000002010"/>
    </source>
</evidence>
<dbReference type="EMBL" id="CP001154">
    <property type="protein sequence ID" value="ACO74129.1"/>
    <property type="molecule type" value="Genomic_DNA"/>
</dbReference>
<sequence>MQPVPLPPERTVIPCPLKYMSRSMATGAVAYAMALDKNINPAETPNTDFERLALPFAFVNSETATQQPMVAFHTTRNT</sequence>
<evidence type="ECO:0000313" key="1">
    <source>
        <dbReference type="EMBL" id="ACO74129.1"/>
    </source>
</evidence>
<accession>C1D6M2</accession>
<protein>
    <submittedName>
        <fullName evidence="1">Uncharacterized protein</fullName>
    </submittedName>
</protein>
<dbReference type="KEGG" id="lhk:LHK_01137"/>
<dbReference type="HOGENOM" id="CLU_2617643_0_0_4"/>
<reference evidence="1 2" key="1">
    <citation type="journal article" date="2009" name="PLoS Genet.">
        <title>The complete genome and proteome of Laribacter hongkongensis reveal potential mechanisms for adaptations to different temperatures and habitats.</title>
        <authorList>
            <person name="Woo P.C."/>
            <person name="Lau S.K."/>
            <person name="Tse H."/>
            <person name="Teng J.L."/>
            <person name="Curreem S.O."/>
            <person name="Tsang A.K."/>
            <person name="Fan R.Y."/>
            <person name="Wong G.K."/>
            <person name="Huang Y."/>
            <person name="Loman N.J."/>
            <person name="Snyder L.A."/>
            <person name="Cai J.J."/>
            <person name="Huang J.D."/>
            <person name="Mak W."/>
            <person name="Pallen M.J."/>
            <person name="Lok S."/>
            <person name="Yuen K.Y."/>
        </authorList>
    </citation>
    <scope>NUCLEOTIDE SEQUENCE [LARGE SCALE GENOMIC DNA]</scope>
    <source>
        <strain evidence="1 2">HLHK9</strain>
    </source>
</reference>
<dbReference type="AlphaFoldDB" id="C1D6M2"/>
<proteinExistence type="predicted"/>
<gene>
    <name evidence="1" type="ordered locus">LHK_01137</name>
</gene>